<dbReference type="AlphaFoldDB" id="A0AAN8XPL1"/>
<accession>A0AAN8XPL1</accession>
<sequence length="83" mass="8754">MYSPLTPHTQLAAGKRLGENGSILCCLSLHFNCYTYIKLFSLSKACVSVQVPPIIGGVGGEAVFVDTEGSFSAGRTKGIFNLA</sequence>
<protein>
    <submittedName>
        <fullName evidence="1">Uncharacterized protein</fullName>
    </submittedName>
</protein>
<comment type="caution">
    <text evidence="1">The sequence shown here is derived from an EMBL/GenBank/DDBJ whole genome shotgun (WGS) entry which is preliminary data.</text>
</comment>
<evidence type="ECO:0000313" key="1">
    <source>
        <dbReference type="EMBL" id="KAK7083518.1"/>
    </source>
</evidence>
<gene>
    <name evidence="1" type="ORF">SK128_016884</name>
</gene>
<name>A0AAN8XPL1_HALRR</name>
<reference evidence="1 2" key="1">
    <citation type="submission" date="2023-11" db="EMBL/GenBank/DDBJ databases">
        <title>Halocaridina rubra genome assembly.</title>
        <authorList>
            <person name="Smith C."/>
        </authorList>
    </citation>
    <scope>NUCLEOTIDE SEQUENCE [LARGE SCALE GENOMIC DNA]</scope>
    <source>
        <strain evidence="1">EP-1</strain>
        <tissue evidence="1">Whole</tissue>
    </source>
</reference>
<organism evidence="1 2">
    <name type="scientific">Halocaridina rubra</name>
    <name type="common">Hawaiian red shrimp</name>
    <dbReference type="NCBI Taxonomy" id="373956"/>
    <lineage>
        <taxon>Eukaryota</taxon>
        <taxon>Metazoa</taxon>
        <taxon>Ecdysozoa</taxon>
        <taxon>Arthropoda</taxon>
        <taxon>Crustacea</taxon>
        <taxon>Multicrustacea</taxon>
        <taxon>Malacostraca</taxon>
        <taxon>Eumalacostraca</taxon>
        <taxon>Eucarida</taxon>
        <taxon>Decapoda</taxon>
        <taxon>Pleocyemata</taxon>
        <taxon>Caridea</taxon>
        <taxon>Atyoidea</taxon>
        <taxon>Atyidae</taxon>
        <taxon>Halocaridina</taxon>
    </lineage>
</organism>
<evidence type="ECO:0000313" key="2">
    <source>
        <dbReference type="Proteomes" id="UP001381693"/>
    </source>
</evidence>
<dbReference type="Proteomes" id="UP001381693">
    <property type="component" value="Unassembled WGS sequence"/>
</dbReference>
<dbReference type="EMBL" id="JAXCGZ010002875">
    <property type="protein sequence ID" value="KAK7083518.1"/>
    <property type="molecule type" value="Genomic_DNA"/>
</dbReference>
<keyword evidence="2" id="KW-1185">Reference proteome</keyword>
<proteinExistence type="predicted"/>